<dbReference type="InterPro" id="IPR019734">
    <property type="entry name" value="TPR_rpt"/>
</dbReference>
<keyword evidence="1" id="KW-1133">Transmembrane helix</keyword>
<evidence type="ECO:0000256" key="1">
    <source>
        <dbReference type="SAM" id="Phobius"/>
    </source>
</evidence>
<dbReference type="AlphaFoldDB" id="Q1MS53"/>
<dbReference type="STRING" id="363253.LI0116"/>
<dbReference type="eggNOG" id="COG0457">
    <property type="taxonomic scope" value="Bacteria"/>
</dbReference>
<keyword evidence="1" id="KW-0812">Transmembrane</keyword>
<organism evidence="2 3">
    <name type="scientific">Lawsonia intracellularis (strain PHE/MN1-00)</name>
    <dbReference type="NCBI Taxonomy" id="363253"/>
    <lineage>
        <taxon>Bacteria</taxon>
        <taxon>Pseudomonadati</taxon>
        <taxon>Thermodesulfobacteriota</taxon>
        <taxon>Desulfovibrionia</taxon>
        <taxon>Desulfovibrionales</taxon>
        <taxon>Desulfovibrionaceae</taxon>
        <taxon>Lawsonia</taxon>
    </lineage>
</organism>
<evidence type="ECO:0000313" key="2">
    <source>
        <dbReference type="EMBL" id="CAJ54172.1"/>
    </source>
</evidence>
<dbReference type="EMBL" id="AM180252">
    <property type="protein sequence ID" value="CAJ54172.1"/>
    <property type="molecule type" value="Genomic_DNA"/>
</dbReference>
<evidence type="ECO:0000313" key="3">
    <source>
        <dbReference type="Proteomes" id="UP000002430"/>
    </source>
</evidence>
<name>Q1MS53_LAWIP</name>
<dbReference type="OrthoDB" id="9811837at2"/>
<reference evidence="2 3" key="1">
    <citation type="submission" date="2005-11" db="EMBL/GenBank/DDBJ databases">
        <title>The complete genome sequence of Lawsonia intracellularis: the causative agent of proliferative enteropathy.</title>
        <authorList>
            <person name="Kaur K."/>
            <person name="Zhang Q."/>
            <person name="Beckler D."/>
            <person name="Munir S."/>
            <person name="Li L."/>
            <person name="Kinsley K."/>
            <person name="Herron L."/>
            <person name="Peterson A."/>
            <person name="May B."/>
            <person name="Singh S."/>
            <person name="Gebhart C."/>
            <person name="Kapur V."/>
        </authorList>
    </citation>
    <scope>NUCLEOTIDE SEQUENCE [LARGE SCALE GENOMIC DNA]</scope>
    <source>
        <strain evidence="2 3">PHE/MN1-00</strain>
    </source>
</reference>
<dbReference type="RefSeq" id="WP_011526199.1">
    <property type="nucleotide sequence ID" value="NC_008011.1"/>
</dbReference>
<dbReference type="SUPFAM" id="SSF48452">
    <property type="entry name" value="TPR-like"/>
    <property type="match status" value="1"/>
</dbReference>
<dbReference type="Proteomes" id="UP000002430">
    <property type="component" value="Chromosome"/>
</dbReference>
<dbReference type="Gene3D" id="1.25.40.10">
    <property type="entry name" value="Tetratricopeptide repeat domain"/>
    <property type="match status" value="1"/>
</dbReference>
<dbReference type="InterPro" id="IPR011990">
    <property type="entry name" value="TPR-like_helical_dom_sf"/>
</dbReference>
<keyword evidence="3" id="KW-1185">Reference proteome</keyword>
<accession>Q1MS53</accession>
<dbReference type="KEGG" id="lip:LI0116"/>
<gene>
    <name evidence="2" type="ordered locus">LI0116</name>
</gene>
<sequence length="359" mass="40558">MNEVSVGIEDGDSIACQKQWGYFSIITYILLFFLIFSPSITIAKEPILEVTYTIPYHAHLVTEPVIQIAEAATKLHALEQTRSNFTSNLAVKLELRTREQQLALASAIYFVSIHERTVLDGPKLSIKAHVYPSSEKILDDHIRQLLRQQDHLQLRLLAVNQLEQYINEGVELLNQAHLCSSADIRCKHDDSLVPKIKRTSNRIKALELFLVELNDFEHVWANPEKSVLTFSEATALDPDNSLLWLGVGECLVLLNRPYESIKAFQKVMIKNNIPARTLYMRGIAHLQMYLPGLAIKDISQALQLEPEHPSWWRALGTAKLVAGDTVAMCADFYQACAMGDCEGLAEVREQNFCLVSPEF</sequence>
<dbReference type="HOGENOM" id="CLU_735152_0_0_7"/>
<keyword evidence="1" id="KW-0472">Membrane</keyword>
<protein>
    <submittedName>
        <fullName evidence="2">FOG: TPR repeat</fullName>
    </submittedName>
</protein>
<feature type="transmembrane region" description="Helical" evidence="1">
    <location>
        <begin position="20"/>
        <end position="37"/>
    </location>
</feature>
<proteinExistence type="predicted"/>
<dbReference type="SMART" id="SM00028">
    <property type="entry name" value="TPR"/>
    <property type="match status" value="2"/>
</dbReference>